<dbReference type="CDD" id="cd00685">
    <property type="entry name" value="Trans_IPPS_HT"/>
    <property type="match status" value="1"/>
</dbReference>
<name>A0A176RTX2_9GAMM</name>
<comment type="cofactor">
    <cofactor evidence="1">
        <name>Mg(2+)</name>
        <dbReference type="ChEBI" id="CHEBI:18420"/>
    </cofactor>
</comment>
<dbReference type="Gene3D" id="1.10.600.10">
    <property type="entry name" value="Farnesyl Diphosphate Synthase"/>
    <property type="match status" value="1"/>
</dbReference>
<keyword evidence="4" id="KW-0479">Metal-binding</keyword>
<protein>
    <submittedName>
        <fullName evidence="8">Bifunctional short chain isoprenyl diphosphate synthase</fullName>
    </submittedName>
</protein>
<comment type="similarity">
    <text evidence="2 7">Belongs to the FPP/GGPP synthase family.</text>
</comment>
<evidence type="ECO:0000256" key="3">
    <source>
        <dbReference type="ARBA" id="ARBA00022679"/>
    </source>
</evidence>
<dbReference type="SFLD" id="SFLDS00005">
    <property type="entry name" value="Isoprenoid_Synthase_Type_I"/>
    <property type="match status" value="1"/>
</dbReference>
<dbReference type="Pfam" id="PF00348">
    <property type="entry name" value="polyprenyl_synt"/>
    <property type="match status" value="1"/>
</dbReference>
<dbReference type="PROSITE" id="PS00723">
    <property type="entry name" value="POLYPRENYL_SYNTHASE_1"/>
    <property type="match status" value="1"/>
</dbReference>
<dbReference type="GO" id="GO:0004659">
    <property type="term" value="F:prenyltransferase activity"/>
    <property type="evidence" value="ECO:0007669"/>
    <property type="project" value="InterPro"/>
</dbReference>
<evidence type="ECO:0000256" key="6">
    <source>
        <dbReference type="ARBA" id="ARBA00023229"/>
    </source>
</evidence>
<evidence type="ECO:0000313" key="8">
    <source>
        <dbReference type="EMBL" id="OAD19203.1"/>
    </source>
</evidence>
<dbReference type="AlphaFoldDB" id="A0A176RTX2"/>
<keyword evidence="9" id="KW-1185">Reference proteome</keyword>
<dbReference type="InterPro" id="IPR008949">
    <property type="entry name" value="Isoprenoid_synthase_dom_sf"/>
</dbReference>
<evidence type="ECO:0000256" key="2">
    <source>
        <dbReference type="ARBA" id="ARBA00006706"/>
    </source>
</evidence>
<organism evidence="8 9">
    <name type="scientific">Candidatus Thiomargarita nelsonii</name>
    <dbReference type="NCBI Taxonomy" id="1003181"/>
    <lineage>
        <taxon>Bacteria</taxon>
        <taxon>Pseudomonadati</taxon>
        <taxon>Pseudomonadota</taxon>
        <taxon>Gammaproteobacteria</taxon>
        <taxon>Thiotrichales</taxon>
        <taxon>Thiotrichaceae</taxon>
        <taxon>Thiomargarita</taxon>
    </lineage>
</organism>
<evidence type="ECO:0000256" key="5">
    <source>
        <dbReference type="ARBA" id="ARBA00022842"/>
    </source>
</evidence>
<evidence type="ECO:0000256" key="1">
    <source>
        <dbReference type="ARBA" id="ARBA00001946"/>
    </source>
</evidence>
<proteinExistence type="inferred from homology"/>
<gene>
    <name evidence="8" type="ORF">THIOM_005178</name>
</gene>
<accession>A0A176RTX2</accession>
<evidence type="ECO:0000256" key="4">
    <source>
        <dbReference type="ARBA" id="ARBA00022723"/>
    </source>
</evidence>
<keyword evidence="3 7" id="KW-0808">Transferase</keyword>
<dbReference type="InterPro" id="IPR033749">
    <property type="entry name" value="Polyprenyl_synt_CS"/>
</dbReference>
<evidence type="ECO:0000256" key="7">
    <source>
        <dbReference type="RuleBase" id="RU004466"/>
    </source>
</evidence>
<dbReference type="GO" id="GO:0046872">
    <property type="term" value="F:metal ion binding"/>
    <property type="evidence" value="ECO:0007669"/>
    <property type="project" value="UniProtKB-KW"/>
</dbReference>
<keyword evidence="5" id="KW-0460">Magnesium</keyword>
<reference evidence="8 9" key="1">
    <citation type="submission" date="2016-05" db="EMBL/GenBank/DDBJ databases">
        <title>Single-cell genome of chain-forming Candidatus Thiomargarita nelsonii and comparison to other large sulfur-oxidizing bacteria.</title>
        <authorList>
            <person name="Winkel M."/>
            <person name="Salman V."/>
            <person name="Woyke T."/>
            <person name="Schulz-Vogt H."/>
            <person name="Richter M."/>
            <person name="Flood B."/>
            <person name="Bailey J."/>
            <person name="Amann R."/>
            <person name="Mussmann M."/>
        </authorList>
    </citation>
    <scope>NUCLEOTIDE SEQUENCE [LARGE SCALE GENOMIC DNA]</scope>
    <source>
        <strain evidence="8 9">THI036</strain>
    </source>
</reference>
<sequence>MFTKYIYKTILKAKIKAVDKRLLQLIQSPTIPQALHPILTEATQQGRRFRSLLLLVTNTGVGGDWRDAIDLACAIELLHKASLIHDDLIDGDSLRRGKPTFWKTQGEKQAIIVGDVLIGLAFQTVSQWCRTNNIPFHIFEAFTNTLNETALGEWLDLQFELMTNVDAKSIENMTLLKSGSLIAASMKIGALSGGAPPHLVETLTHLGWQIGLIFQMMNDLNNITGRDIHSKGSLACDLVQNKKNLVTVALEQAGISFEELRATRLA</sequence>
<evidence type="ECO:0000313" key="9">
    <source>
        <dbReference type="Proteomes" id="UP000076962"/>
    </source>
</evidence>
<dbReference type="Proteomes" id="UP000076962">
    <property type="component" value="Unassembled WGS sequence"/>
</dbReference>
<dbReference type="PANTHER" id="PTHR43281:SF1">
    <property type="entry name" value="FARNESYL DIPHOSPHATE SYNTHASE"/>
    <property type="match status" value="1"/>
</dbReference>
<dbReference type="InterPro" id="IPR000092">
    <property type="entry name" value="Polyprenyl_synt"/>
</dbReference>
<keyword evidence="6" id="KW-0414">Isoprene biosynthesis</keyword>
<dbReference type="EMBL" id="LUTY01002901">
    <property type="protein sequence ID" value="OAD19203.1"/>
    <property type="molecule type" value="Genomic_DNA"/>
</dbReference>
<dbReference type="GO" id="GO:0008299">
    <property type="term" value="P:isoprenoid biosynthetic process"/>
    <property type="evidence" value="ECO:0007669"/>
    <property type="project" value="UniProtKB-KW"/>
</dbReference>
<comment type="caution">
    <text evidence="8">The sequence shown here is derived from an EMBL/GenBank/DDBJ whole genome shotgun (WGS) entry which is preliminary data.</text>
</comment>
<dbReference type="PANTHER" id="PTHR43281">
    <property type="entry name" value="FARNESYL DIPHOSPHATE SYNTHASE"/>
    <property type="match status" value="1"/>
</dbReference>
<dbReference type="SUPFAM" id="SSF48576">
    <property type="entry name" value="Terpenoid synthases"/>
    <property type="match status" value="1"/>
</dbReference>